<dbReference type="Proteomes" id="UP000789739">
    <property type="component" value="Unassembled WGS sequence"/>
</dbReference>
<keyword evidence="2" id="KW-1185">Reference proteome</keyword>
<protein>
    <submittedName>
        <fullName evidence="1">9342_t:CDS:1</fullName>
    </submittedName>
</protein>
<sequence length="70" mass="7490">MTFFGSESLLAMASMCKAVVKCSADKSVVINSATNTGGANHLFLNPQKVLSTRTVDVDEHFGKGVSWLKL</sequence>
<dbReference type="AlphaFoldDB" id="A0A9N9GVM7"/>
<accession>A0A9N9GVM7</accession>
<name>A0A9N9GVM7_9GLOM</name>
<dbReference type="EMBL" id="CAJVPI010001892">
    <property type="protein sequence ID" value="CAG8629938.1"/>
    <property type="molecule type" value="Genomic_DNA"/>
</dbReference>
<gene>
    <name evidence="1" type="ORF">PBRASI_LOCUS9193</name>
</gene>
<reference evidence="1" key="1">
    <citation type="submission" date="2021-06" db="EMBL/GenBank/DDBJ databases">
        <authorList>
            <person name="Kallberg Y."/>
            <person name="Tangrot J."/>
            <person name="Rosling A."/>
        </authorList>
    </citation>
    <scope>NUCLEOTIDE SEQUENCE</scope>
    <source>
        <strain evidence="1">BR232B</strain>
    </source>
</reference>
<proteinExistence type="predicted"/>
<organism evidence="1 2">
    <name type="scientific">Paraglomus brasilianum</name>
    <dbReference type="NCBI Taxonomy" id="144538"/>
    <lineage>
        <taxon>Eukaryota</taxon>
        <taxon>Fungi</taxon>
        <taxon>Fungi incertae sedis</taxon>
        <taxon>Mucoromycota</taxon>
        <taxon>Glomeromycotina</taxon>
        <taxon>Glomeromycetes</taxon>
        <taxon>Paraglomerales</taxon>
        <taxon>Paraglomeraceae</taxon>
        <taxon>Paraglomus</taxon>
    </lineage>
</organism>
<evidence type="ECO:0000313" key="1">
    <source>
        <dbReference type="EMBL" id="CAG8629938.1"/>
    </source>
</evidence>
<evidence type="ECO:0000313" key="2">
    <source>
        <dbReference type="Proteomes" id="UP000789739"/>
    </source>
</evidence>
<comment type="caution">
    <text evidence="1">The sequence shown here is derived from an EMBL/GenBank/DDBJ whole genome shotgun (WGS) entry which is preliminary data.</text>
</comment>